<dbReference type="HOGENOM" id="CLU_1949512_0_0_1"/>
<keyword evidence="3" id="KW-1185">Reference proteome</keyword>
<dbReference type="InParanoid" id="A0A0D0DYP2"/>
<sequence>MSWLKAKDWTSGTEYSSLFHSGLGAISLRPRARCARANSVSVSPAYEKISHQRRSSVASLSSRLLRLSSTRKVSRRPATSPESSPPPSQTKKIVRPRPSSMFVHSTKEMSEPWLSRGGLFEVEKYHKFW</sequence>
<dbReference type="Proteomes" id="UP000054538">
    <property type="component" value="Unassembled WGS sequence"/>
</dbReference>
<gene>
    <name evidence="2" type="ORF">PAXRUDRAFT_611455</name>
</gene>
<feature type="region of interest" description="Disordered" evidence="1">
    <location>
        <begin position="67"/>
        <end position="107"/>
    </location>
</feature>
<evidence type="ECO:0000256" key="1">
    <source>
        <dbReference type="SAM" id="MobiDB-lite"/>
    </source>
</evidence>
<proteinExistence type="predicted"/>
<dbReference type="EMBL" id="KN825343">
    <property type="protein sequence ID" value="KIK91824.1"/>
    <property type="molecule type" value="Genomic_DNA"/>
</dbReference>
<reference evidence="2 3" key="1">
    <citation type="submission" date="2014-04" db="EMBL/GenBank/DDBJ databases">
        <authorList>
            <consortium name="DOE Joint Genome Institute"/>
            <person name="Kuo A."/>
            <person name="Kohler A."/>
            <person name="Jargeat P."/>
            <person name="Nagy L.G."/>
            <person name="Floudas D."/>
            <person name="Copeland A."/>
            <person name="Barry K.W."/>
            <person name="Cichocki N."/>
            <person name="Veneault-Fourrey C."/>
            <person name="LaButti K."/>
            <person name="Lindquist E.A."/>
            <person name="Lipzen A."/>
            <person name="Lundell T."/>
            <person name="Morin E."/>
            <person name="Murat C."/>
            <person name="Sun H."/>
            <person name="Tunlid A."/>
            <person name="Henrissat B."/>
            <person name="Grigoriev I.V."/>
            <person name="Hibbett D.S."/>
            <person name="Martin F."/>
            <person name="Nordberg H.P."/>
            <person name="Cantor M.N."/>
            <person name="Hua S.X."/>
        </authorList>
    </citation>
    <scope>NUCLEOTIDE SEQUENCE [LARGE SCALE GENOMIC DNA]</scope>
    <source>
        <strain evidence="2 3">Ve08.2h10</strain>
    </source>
</reference>
<evidence type="ECO:0000313" key="2">
    <source>
        <dbReference type="EMBL" id="KIK91824.1"/>
    </source>
</evidence>
<dbReference type="AlphaFoldDB" id="A0A0D0DYP2"/>
<evidence type="ECO:0000313" key="3">
    <source>
        <dbReference type="Proteomes" id="UP000054538"/>
    </source>
</evidence>
<name>A0A0D0DYP2_9AGAM</name>
<reference evidence="3" key="2">
    <citation type="submission" date="2015-01" db="EMBL/GenBank/DDBJ databases">
        <title>Evolutionary Origins and Diversification of the Mycorrhizal Mutualists.</title>
        <authorList>
            <consortium name="DOE Joint Genome Institute"/>
            <consortium name="Mycorrhizal Genomics Consortium"/>
            <person name="Kohler A."/>
            <person name="Kuo A."/>
            <person name="Nagy L.G."/>
            <person name="Floudas D."/>
            <person name="Copeland A."/>
            <person name="Barry K.W."/>
            <person name="Cichocki N."/>
            <person name="Veneault-Fourrey C."/>
            <person name="LaButti K."/>
            <person name="Lindquist E.A."/>
            <person name="Lipzen A."/>
            <person name="Lundell T."/>
            <person name="Morin E."/>
            <person name="Murat C."/>
            <person name="Riley R."/>
            <person name="Ohm R."/>
            <person name="Sun H."/>
            <person name="Tunlid A."/>
            <person name="Henrissat B."/>
            <person name="Grigoriev I.V."/>
            <person name="Hibbett D.S."/>
            <person name="Martin F."/>
        </authorList>
    </citation>
    <scope>NUCLEOTIDE SEQUENCE [LARGE SCALE GENOMIC DNA]</scope>
    <source>
        <strain evidence="3">Ve08.2h10</strain>
    </source>
</reference>
<dbReference type="OrthoDB" id="2635882at2759"/>
<feature type="compositionally biased region" description="Low complexity" evidence="1">
    <location>
        <begin position="67"/>
        <end position="82"/>
    </location>
</feature>
<organism evidence="2 3">
    <name type="scientific">Paxillus rubicundulus Ve08.2h10</name>
    <dbReference type="NCBI Taxonomy" id="930991"/>
    <lineage>
        <taxon>Eukaryota</taxon>
        <taxon>Fungi</taxon>
        <taxon>Dikarya</taxon>
        <taxon>Basidiomycota</taxon>
        <taxon>Agaricomycotina</taxon>
        <taxon>Agaricomycetes</taxon>
        <taxon>Agaricomycetidae</taxon>
        <taxon>Boletales</taxon>
        <taxon>Paxilineae</taxon>
        <taxon>Paxillaceae</taxon>
        <taxon>Paxillus</taxon>
    </lineage>
</organism>
<accession>A0A0D0DYP2</accession>
<protein>
    <submittedName>
        <fullName evidence="2">Uncharacterized protein</fullName>
    </submittedName>
</protein>